<dbReference type="PROSITE" id="PS00116">
    <property type="entry name" value="DNA_POLYMERASE_B"/>
    <property type="match status" value="1"/>
</dbReference>
<dbReference type="GO" id="GO:0000166">
    <property type="term" value="F:nucleotide binding"/>
    <property type="evidence" value="ECO:0007669"/>
    <property type="project" value="InterPro"/>
</dbReference>
<dbReference type="GO" id="GO:0003676">
    <property type="term" value="F:nucleic acid binding"/>
    <property type="evidence" value="ECO:0007669"/>
    <property type="project" value="InterPro"/>
</dbReference>
<dbReference type="InterPro" id="IPR017964">
    <property type="entry name" value="DNA-dir_DNA_pol_B_CS"/>
</dbReference>
<gene>
    <name evidence="2" type="ORF">MEDL_29155</name>
</gene>
<dbReference type="Proteomes" id="UP000683360">
    <property type="component" value="Unassembled WGS sequence"/>
</dbReference>
<reference evidence="2" key="1">
    <citation type="submission" date="2021-03" db="EMBL/GenBank/DDBJ databases">
        <authorList>
            <person name="Bekaert M."/>
        </authorList>
    </citation>
    <scope>NUCLEOTIDE SEQUENCE</scope>
</reference>
<evidence type="ECO:0000313" key="2">
    <source>
        <dbReference type="EMBL" id="CAG2215396.1"/>
    </source>
</evidence>
<proteinExistence type="predicted"/>
<dbReference type="PANTHER" id="PTHR31511">
    <property type="entry name" value="PROTEIN CBG23764"/>
    <property type="match status" value="1"/>
</dbReference>
<dbReference type="SUPFAM" id="SSF56672">
    <property type="entry name" value="DNA/RNA polymerases"/>
    <property type="match status" value="1"/>
</dbReference>
<keyword evidence="3" id="KW-1185">Reference proteome</keyword>
<name>A0A8S3S4L1_MYTED</name>
<organism evidence="2 3">
    <name type="scientific">Mytilus edulis</name>
    <name type="common">Blue mussel</name>
    <dbReference type="NCBI Taxonomy" id="6550"/>
    <lineage>
        <taxon>Eukaryota</taxon>
        <taxon>Metazoa</taxon>
        <taxon>Spiralia</taxon>
        <taxon>Lophotrochozoa</taxon>
        <taxon>Mollusca</taxon>
        <taxon>Bivalvia</taxon>
        <taxon>Autobranchia</taxon>
        <taxon>Pteriomorphia</taxon>
        <taxon>Mytilida</taxon>
        <taxon>Mytiloidea</taxon>
        <taxon>Mytilidae</taxon>
        <taxon>Mytilinae</taxon>
        <taxon>Mytilus</taxon>
    </lineage>
</organism>
<dbReference type="Gene3D" id="3.90.1600.10">
    <property type="entry name" value="Palm domain of DNA polymerase"/>
    <property type="match status" value="1"/>
</dbReference>
<evidence type="ECO:0000313" key="3">
    <source>
        <dbReference type="Proteomes" id="UP000683360"/>
    </source>
</evidence>
<dbReference type="InterPro" id="IPR023211">
    <property type="entry name" value="DNA_pol_palm_dom_sf"/>
</dbReference>
<feature type="compositionally biased region" description="Polar residues" evidence="1">
    <location>
        <begin position="205"/>
        <end position="216"/>
    </location>
</feature>
<dbReference type="InterPro" id="IPR043502">
    <property type="entry name" value="DNA/RNA_pol_sf"/>
</dbReference>
<protein>
    <recommendedName>
        <fullName evidence="4">DNA-directed DNA polymerase</fullName>
    </recommendedName>
</protein>
<dbReference type="OrthoDB" id="6602337at2759"/>
<dbReference type="AlphaFoldDB" id="A0A8S3S4L1"/>
<evidence type="ECO:0008006" key="4">
    <source>
        <dbReference type="Google" id="ProtNLM"/>
    </source>
</evidence>
<feature type="region of interest" description="Disordered" evidence="1">
    <location>
        <begin position="181"/>
        <end position="219"/>
    </location>
</feature>
<dbReference type="PANTHER" id="PTHR31511:SF12">
    <property type="entry name" value="RHO TERMINATION FACTOR N-TERMINAL DOMAIN-CONTAINING PROTEIN"/>
    <property type="match status" value="1"/>
</dbReference>
<accession>A0A8S3S4L1</accession>
<evidence type="ECO:0000256" key="1">
    <source>
        <dbReference type="SAM" id="MobiDB-lite"/>
    </source>
</evidence>
<sequence>MAAFDYLTEQEIEVGSLVFDGLMIHKKGVPRTRLPEILQGCSQRVKEVVGADITFTVKEMDEGYDIPTAEIGQKSHNLDLLLRKGVYPYDYMDSFERLQETQLPPKEAFFSTLTGEHISDEDYAHAQKVWEAFGCKTMRDYHDLYLETDVVLLTDVFENFRKICMEQYGLDPVHYYTAPGGSRIPQGAPRSSQRLSPRTGIHGDQWSQEAGGQPSRQGDICGSLRESQEVSCPGLKLKKIHRVLKFTQSPWLRAYVEKNTACRTAASTDFEKDFFKLMVNSVFGKTMENIRNRVDVRLVNSEKIALKLVAKPNFKRRTVFSKNLAAVHLHRTKLVFDKPIYLGFSILDISKTLMADFVYDYLKPRYGDRLSICYTDTDSLICDIQTEDVYKDMAESVQQCFDTSNYAPDHASGIQVGVNKKVLGKFKDECAGHPMTEYVGLRPKAYAFKVDREECKRAKGVKKSVVETNLTFADYKECLDTGKEKYRSMKIIRSRLHQVLTLESCKKSLSSNDDKRYILLDGIHTLAHGHYRI</sequence>
<dbReference type="EMBL" id="CAJPWZ010001442">
    <property type="protein sequence ID" value="CAG2215396.1"/>
    <property type="molecule type" value="Genomic_DNA"/>
</dbReference>
<comment type="caution">
    <text evidence="2">The sequence shown here is derived from an EMBL/GenBank/DDBJ whole genome shotgun (WGS) entry which is preliminary data.</text>
</comment>